<sequence length="141" mass="15839">MENDVVIHGLLRRRSEIAGEILHLDGQVEKLRADLKHLDAALKVMGYVNEDAFPVRKACTSGLFHRKELGRLVVGHLRSSTDGLQARDIALAISRDKGWETDDQRFQKALTDKVSRALSKMKVSGRADYENAQSGCVWRLL</sequence>
<dbReference type="EMBL" id="AMRM01000021">
    <property type="protein sequence ID" value="EKF17624.1"/>
    <property type="molecule type" value="Genomic_DNA"/>
</dbReference>
<organism evidence="1 2">
    <name type="scientific">Nitratireductor pacificus pht-3B</name>
    <dbReference type="NCBI Taxonomy" id="391937"/>
    <lineage>
        <taxon>Bacteria</taxon>
        <taxon>Pseudomonadati</taxon>
        <taxon>Pseudomonadota</taxon>
        <taxon>Alphaproteobacteria</taxon>
        <taxon>Hyphomicrobiales</taxon>
        <taxon>Phyllobacteriaceae</taxon>
        <taxon>Nitratireductor</taxon>
    </lineage>
</organism>
<evidence type="ECO:0000313" key="1">
    <source>
        <dbReference type="EMBL" id="EKF17624.1"/>
    </source>
</evidence>
<protein>
    <submittedName>
        <fullName evidence="1">Uncharacterized protein</fullName>
    </submittedName>
</protein>
<proteinExistence type="predicted"/>
<dbReference type="AlphaFoldDB" id="K2LIU7"/>
<comment type="caution">
    <text evidence="1">The sequence shown here is derived from an EMBL/GenBank/DDBJ whole genome shotgun (WGS) entry which is preliminary data.</text>
</comment>
<evidence type="ECO:0000313" key="2">
    <source>
        <dbReference type="Proteomes" id="UP000006786"/>
    </source>
</evidence>
<dbReference type="Proteomes" id="UP000006786">
    <property type="component" value="Unassembled WGS sequence"/>
</dbReference>
<accession>K2LIU7</accession>
<dbReference type="RefSeq" id="WP_008598320.1">
    <property type="nucleotide sequence ID" value="NZ_AMRM01000021.1"/>
</dbReference>
<dbReference type="PATRIC" id="fig|391937.3.peg.3507"/>
<gene>
    <name evidence="1" type="ORF">NA2_17067</name>
</gene>
<name>K2LIU7_9HYPH</name>
<keyword evidence="2" id="KW-1185">Reference proteome</keyword>
<dbReference type="OrthoDB" id="6689728at2"/>
<reference evidence="1 2" key="1">
    <citation type="journal article" date="2012" name="J. Bacteriol.">
        <title>Genome Sequence of Nitratireductor pacificus Type Strain pht-3B.</title>
        <authorList>
            <person name="Lai Q."/>
            <person name="Li G."/>
            <person name="Shao Z."/>
        </authorList>
    </citation>
    <scope>NUCLEOTIDE SEQUENCE [LARGE SCALE GENOMIC DNA]</scope>
    <source>
        <strain evidence="2">pht-3B</strain>
    </source>
</reference>